<feature type="domain" description="HTH marR-type" evidence="1">
    <location>
        <begin position="17"/>
        <end position="147"/>
    </location>
</feature>
<dbReference type="PANTHER" id="PTHR33164:SF57">
    <property type="entry name" value="MARR-FAMILY TRANSCRIPTIONAL REGULATOR"/>
    <property type="match status" value="1"/>
</dbReference>
<proteinExistence type="predicted"/>
<organism evidence="2 3">
    <name type="scientific">Microbacterium mitrae</name>
    <dbReference type="NCBI Taxonomy" id="664640"/>
    <lineage>
        <taxon>Bacteria</taxon>
        <taxon>Bacillati</taxon>
        <taxon>Actinomycetota</taxon>
        <taxon>Actinomycetes</taxon>
        <taxon>Micrococcales</taxon>
        <taxon>Microbacteriaceae</taxon>
        <taxon>Microbacterium</taxon>
    </lineage>
</organism>
<protein>
    <submittedName>
        <fullName evidence="2">MarR family transcriptional regulator</fullName>
    </submittedName>
</protein>
<dbReference type="InterPro" id="IPR036390">
    <property type="entry name" value="WH_DNA-bd_sf"/>
</dbReference>
<sequence length="157" mass="17269">MTETTPDAFDTAIRGLESEFAHLMGHIRRSFRETAHRVSPGMLPGTYKVLSFLASDGPLTASDVAERLMIDKGHLSRMIKDLDERGLVQRDVDPSDKRASLLSVSDLGRERLNAARRPTRESLKIALVGIDPADIDTTSRVLRALSELSAESQGLVQ</sequence>
<dbReference type="InterPro" id="IPR039422">
    <property type="entry name" value="MarR/SlyA-like"/>
</dbReference>
<dbReference type="Pfam" id="PF12802">
    <property type="entry name" value="MarR_2"/>
    <property type="match status" value="1"/>
</dbReference>
<dbReference type="RefSeq" id="WP_147826542.1">
    <property type="nucleotide sequence ID" value="NZ_BAAARG010000004.1"/>
</dbReference>
<dbReference type="GO" id="GO:0003700">
    <property type="term" value="F:DNA-binding transcription factor activity"/>
    <property type="evidence" value="ECO:0007669"/>
    <property type="project" value="InterPro"/>
</dbReference>
<dbReference type="Gene3D" id="1.10.10.10">
    <property type="entry name" value="Winged helix-like DNA-binding domain superfamily/Winged helix DNA-binding domain"/>
    <property type="match status" value="1"/>
</dbReference>
<dbReference type="AlphaFoldDB" id="A0A5C8HKE8"/>
<name>A0A5C8HKE8_9MICO</name>
<reference evidence="2 3" key="1">
    <citation type="submission" date="2019-08" db="EMBL/GenBank/DDBJ databases">
        <authorList>
            <person name="Dong K."/>
        </authorList>
    </citation>
    <scope>NUCLEOTIDE SEQUENCE [LARGE SCALE GENOMIC DNA]</scope>
    <source>
        <strain evidence="2 3">M4-8</strain>
    </source>
</reference>
<comment type="caution">
    <text evidence="2">The sequence shown here is derived from an EMBL/GenBank/DDBJ whole genome shotgun (WGS) entry which is preliminary data.</text>
</comment>
<dbReference type="SMART" id="SM00347">
    <property type="entry name" value="HTH_MARR"/>
    <property type="match status" value="1"/>
</dbReference>
<gene>
    <name evidence="2" type="ORF">FVP60_12050</name>
</gene>
<dbReference type="SUPFAM" id="SSF46785">
    <property type="entry name" value="Winged helix' DNA-binding domain"/>
    <property type="match status" value="1"/>
</dbReference>
<dbReference type="GO" id="GO:0006950">
    <property type="term" value="P:response to stress"/>
    <property type="evidence" value="ECO:0007669"/>
    <property type="project" value="TreeGrafter"/>
</dbReference>
<evidence type="ECO:0000313" key="2">
    <source>
        <dbReference type="EMBL" id="TXK03017.1"/>
    </source>
</evidence>
<dbReference type="Proteomes" id="UP000321196">
    <property type="component" value="Unassembled WGS sequence"/>
</dbReference>
<dbReference type="InterPro" id="IPR036388">
    <property type="entry name" value="WH-like_DNA-bd_sf"/>
</dbReference>
<dbReference type="EMBL" id="VRSW01000005">
    <property type="protein sequence ID" value="TXK03017.1"/>
    <property type="molecule type" value="Genomic_DNA"/>
</dbReference>
<evidence type="ECO:0000259" key="1">
    <source>
        <dbReference type="PROSITE" id="PS50995"/>
    </source>
</evidence>
<dbReference type="PRINTS" id="PR00598">
    <property type="entry name" value="HTHMARR"/>
</dbReference>
<evidence type="ECO:0000313" key="3">
    <source>
        <dbReference type="Proteomes" id="UP000321196"/>
    </source>
</evidence>
<dbReference type="OrthoDB" id="9154853at2"/>
<dbReference type="PROSITE" id="PS50995">
    <property type="entry name" value="HTH_MARR_2"/>
    <property type="match status" value="1"/>
</dbReference>
<keyword evidence="3" id="KW-1185">Reference proteome</keyword>
<accession>A0A5C8HKE8</accession>
<dbReference type="InterPro" id="IPR000835">
    <property type="entry name" value="HTH_MarR-typ"/>
</dbReference>
<dbReference type="PANTHER" id="PTHR33164">
    <property type="entry name" value="TRANSCRIPTIONAL REGULATOR, MARR FAMILY"/>
    <property type="match status" value="1"/>
</dbReference>